<dbReference type="RefSeq" id="WP_175166068.1">
    <property type="nucleotide sequence ID" value="NZ_CADIKI010000033.1"/>
</dbReference>
<comment type="cofactor">
    <cofactor evidence="3">
        <name>Zn(2+)</name>
        <dbReference type="ChEBI" id="CHEBI:29105"/>
    </cofactor>
    <text evidence="3">Binds 1 divalent metal cation per subunit.</text>
</comment>
<feature type="binding site" evidence="3">
    <location>
        <position position="197"/>
    </location>
    <ligand>
        <name>a divalent metal cation</name>
        <dbReference type="ChEBI" id="CHEBI:60240"/>
    </ligand>
</feature>
<feature type="binding site" evidence="3">
    <location>
        <position position="101"/>
    </location>
    <ligand>
        <name>substrate</name>
    </ligand>
</feature>
<dbReference type="PANTHER" id="PTHR10907">
    <property type="entry name" value="REGUCALCIN"/>
    <property type="match status" value="1"/>
</dbReference>
<dbReference type="GO" id="GO:0019853">
    <property type="term" value="P:L-ascorbic acid biosynthetic process"/>
    <property type="evidence" value="ECO:0007669"/>
    <property type="project" value="TreeGrafter"/>
</dbReference>
<dbReference type="Gene3D" id="2.120.10.30">
    <property type="entry name" value="TolB, C-terminal domain"/>
    <property type="match status" value="1"/>
</dbReference>
<dbReference type="PANTHER" id="PTHR10907:SF47">
    <property type="entry name" value="REGUCALCIN"/>
    <property type="match status" value="1"/>
</dbReference>
<feature type="binding site" evidence="3">
    <location>
        <position position="103"/>
    </location>
    <ligand>
        <name>substrate</name>
    </ligand>
</feature>
<dbReference type="GO" id="GO:0005509">
    <property type="term" value="F:calcium ion binding"/>
    <property type="evidence" value="ECO:0007669"/>
    <property type="project" value="TreeGrafter"/>
</dbReference>
<feature type="binding site" evidence="3">
    <location>
        <position position="18"/>
    </location>
    <ligand>
        <name>a divalent metal cation</name>
        <dbReference type="ChEBI" id="CHEBI:60240"/>
    </ligand>
</feature>
<feature type="domain" description="SMP-30/Gluconolactonase/LRE-like region" evidence="4">
    <location>
        <begin position="16"/>
        <end position="255"/>
    </location>
</feature>
<gene>
    <name evidence="5" type="ORF">LMG27177_07084</name>
</gene>
<evidence type="ECO:0000313" key="5">
    <source>
        <dbReference type="EMBL" id="CAB3810189.1"/>
    </source>
</evidence>
<feature type="active site" description="Proton donor/acceptor" evidence="2">
    <location>
        <position position="197"/>
    </location>
</feature>
<dbReference type="AlphaFoldDB" id="A0A6J5H036"/>
<evidence type="ECO:0000256" key="1">
    <source>
        <dbReference type="ARBA" id="ARBA00008853"/>
    </source>
</evidence>
<evidence type="ECO:0000256" key="2">
    <source>
        <dbReference type="PIRSR" id="PIRSR605511-1"/>
    </source>
</evidence>
<proteinExistence type="inferred from homology"/>
<feature type="binding site" evidence="3">
    <location>
        <position position="149"/>
    </location>
    <ligand>
        <name>a divalent metal cation</name>
        <dbReference type="ChEBI" id="CHEBI:60240"/>
    </ligand>
</feature>
<dbReference type="InterPro" id="IPR013658">
    <property type="entry name" value="SGL"/>
</dbReference>
<dbReference type="Pfam" id="PF08450">
    <property type="entry name" value="SGL"/>
    <property type="match status" value="1"/>
</dbReference>
<evidence type="ECO:0000313" key="6">
    <source>
        <dbReference type="Proteomes" id="UP000494252"/>
    </source>
</evidence>
<accession>A0A6J5H036</accession>
<organism evidence="5 6">
    <name type="scientific">Paraburkholderia fynbosensis</name>
    <dbReference type="NCBI Taxonomy" id="1200993"/>
    <lineage>
        <taxon>Bacteria</taxon>
        <taxon>Pseudomonadati</taxon>
        <taxon>Pseudomonadota</taxon>
        <taxon>Betaproteobacteria</taxon>
        <taxon>Burkholderiales</taxon>
        <taxon>Burkholderiaceae</taxon>
        <taxon>Paraburkholderia</taxon>
    </lineage>
</organism>
<dbReference type="EMBL" id="CADIKI010000033">
    <property type="protein sequence ID" value="CAB3810189.1"/>
    <property type="molecule type" value="Genomic_DNA"/>
</dbReference>
<evidence type="ECO:0000259" key="4">
    <source>
        <dbReference type="Pfam" id="PF08450"/>
    </source>
</evidence>
<dbReference type="PRINTS" id="PR01790">
    <property type="entry name" value="SMP30FAMILY"/>
</dbReference>
<dbReference type="SUPFAM" id="SSF63829">
    <property type="entry name" value="Calcium-dependent phosphotriesterase"/>
    <property type="match status" value="1"/>
</dbReference>
<evidence type="ECO:0000256" key="3">
    <source>
        <dbReference type="PIRSR" id="PIRSR605511-2"/>
    </source>
</evidence>
<protein>
    <submittedName>
        <fullName evidence="5">6-deoxy-6-sulfogluconolactonase</fullName>
        <ecNumber evidence="5">3.1.1.99</ecNumber>
    </submittedName>
</protein>
<keyword evidence="5" id="KW-0378">Hydrolase</keyword>
<dbReference type="Proteomes" id="UP000494252">
    <property type="component" value="Unassembled WGS sequence"/>
</dbReference>
<dbReference type="InterPro" id="IPR011042">
    <property type="entry name" value="6-blade_b-propeller_TolB-like"/>
</dbReference>
<dbReference type="InterPro" id="IPR005511">
    <property type="entry name" value="SMP-30"/>
</dbReference>
<reference evidence="5 6" key="1">
    <citation type="submission" date="2020-04" db="EMBL/GenBank/DDBJ databases">
        <authorList>
            <person name="De Canck E."/>
        </authorList>
    </citation>
    <scope>NUCLEOTIDE SEQUENCE [LARGE SCALE GENOMIC DNA]</scope>
    <source>
        <strain evidence="5 6">LMG 27177</strain>
    </source>
</reference>
<comment type="similarity">
    <text evidence="1">Belongs to the SMP-30/CGR1 family.</text>
</comment>
<keyword evidence="3" id="KW-0479">Metal-binding</keyword>
<dbReference type="EC" id="3.1.1.99" evidence="5"/>
<sequence>MKVRLPECVWPVNAELGEGPLWQAAENAVYFVDIKGRHIHRLMVDTGATQTWRAPNQPGFIVPLADQTFVCGLPDGLYRFDAGSGEFSKLKDVEPHLPDNRLNDGFVDASGHLWFGSMDDGEEQPSGTLYRVSDAGEVAAQDDDYVITNGPAMSPDGRTLYHNDTMRRVVYAFDVNEDGTLSGKRIFAAISGDGHPDGMAVDADGFVWVALFGGWRIERFSPDGKLVEQVPFPCANVTKLAFGGDDLQTVYASTAWKGLSPGERERQPLAGGLFSFRAPVPGQPQARCTRGFSQ</sequence>
<keyword evidence="6" id="KW-1185">Reference proteome</keyword>
<keyword evidence="3" id="KW-0862">Zinc</keyword>
<name>A0A6J5H036_9BURK</name>
<dbReference type="GO" id="GO:0004341">
    <property type="term" value="F:gluconolactonase activity"/>
    <property type="evidence" value="ECO:0007669"/>
    <property type="project" value="TreeGrafter"/>
</dbReference>